<accession>A0ABZ0PEU3</accession>
<feature type="chain" id="PRO_5046173844" evidence="2">
    <location>
        <begin position="20"/>
        <end position="320"/>
    </location>
</feature>
<evidence type="ECO:0000256" key="2">
    <source>
        <dbReference type="SAM" id="SignalP"/>
    </source>
</evidence>
<dbReference type="Gene3D" id="3.40.190.10">
    <property type="entry name" value="Periplasmic binding protein-like II"/>
    <property type="match status" value="1"/>
</dbReference>
<dbReference type="PANTHER" id="PTHR42928:SF5">
    <property type="entry name" value="BLR1237 PROTEIN"/>
    <property type="match status" value="1"/>
</dbReference>
<keyword evidence="4" id="KW-1185">Reference proteome</keyword>
<dbReference type="Gene3D" id="3.40.190.150">
    <property type="entry name" value="Bordetella uptake gene, domain 1"/>
    <property type="match status" value="1"/>
</dbReference>
<dbReference type="EMBL" id="CP137852">
    <property type="protein sequence ID" value="WPB84239.1"/>
    <property type="molecule type" value="Genomic_DNA"/>
</dbReference>
<dbReference type="Pfam" id="PF03401">
    <property type="entry name" value="TctC"/>
    <property type="match status" value="1"/>
</dbReference>
<dbReference type="Proteomes" id="UP001305521">
    <property type="component" value="Chromosome"/>
</dbReference>
<name>A0ABZ0PEU3_9PROT</name>
<protein>
    <submittedName>
        <fullName evidence="3">Tripartite tricarboxylate transporter substrate-binding protein</fullName>
    </submittedName>
</protein>
<dbReference type="PIRSF" id="PIRSF017082">
    <property type="entry name" value="YflP"/>
    <property type="match status" value="1"/>
</dbReference>
<evidence type="ECO:0000313" key="4">
    <source>
        <dbReference type="Proteomes" id="UP001305521"/>
    </source>
</evidence>
<feature type="signal peptide" evidence="2">
    <location>
        <begin position="1"/>
        <end position="19"/>
    </location>
</feature>
<sequence>MLTRRALGALPLLATPAIAQPAWPNGPVRIVAPFPPGGSVDTVSRLLQQPISAELGVPVIVENRGGASGSLGTAQVARAAPDGQTFVLVFDTHATNPALLPNMGFDTRRDLAPVLLLGTAPNMLLTHRTRPWQNMAEVVAAARARPDAITYGTIGNGSLAHLGMVLAQRAAGIQLTHVPYRGGGPLATSAMAGETDLVAATGTIFVEHLRQGVLRPLAVLGPRRRASLPDVPTMAEAGLPGVEAEAFWGILAPAGTPPAVLARMEAAARRATEVPEVRERLTTIMGIELRNEGGAAFGAFLDRQIDVWGRVIRENDIRPD</sequence>
<dbReference type="InterPro" id="IPR005064">
    <property type="entry name" value="BUG"/>
</dbReference>
<dbReference type="PANTHER" id="PTHR42928">
    <property type="entry name" value="TRICARBOXYLATE-BINDING PROTEIN"/>
    <property type="match status" value="1"/>
</dbReference>
<comment type="similarity">
    <text evidence="1">Belongs to the UPF0065 (bug) family.</text>
</comment>
<dbReference type="InterPro" id="IPR042100">
    <property type="entry name" value="Bug_dom1"/>
</dbReference>
<evidence type="ECO:0000256" key="1">
    <source>
        <dbReference type="ARBA" id="ARBA00006987"/>
    </source>
</evidence>
<proteinExistence type="inferred from homology"/>
<reference evidence="3 4" key="1">
    <citation type="submission" date="2023-11" db="EMBL/GenBank/DDBJ databases">
        <title>Arctic aerobic anoxygenic photoheterotroph Sediminicoccus rosea KRV36 adapts its photosynthesis to long days of polar summer.</title>
        <authorList>
            <person name="Tomasch J."/>
            <person name="Kopejtka K."/>
            <person name="Bily T."/>
            <person name="Gardiner A.T."/>
            <person name="Gardian Z."/>
            <person name="Shivaramu S."/>
            <person name="Koblizek M."/>
            <person name="Engelhardt F."/>
            <person name="Kaftan D."/>
        </authorList>
    </citation>
    <scope>NUCLEOTIDE SEQUENCE [LARGE SCALE GENOMIC DNA]</scope>
    <source>
        <strain evidence="3 4">R-30</strain>
    </source>
</reference>
<gene>
    <name evidence="3" type="ORF">R9Z33_19340</name>
</gene>
<dbReference type="RefSeq" id="WP_318648195.1">
    <property type="nucleotide sequence ID" value="NZ_CP137852.1"/>
</dbReference>
<keyword evidence="2" id="KW-0732">Signal</keyword>
<organism evidence="3 4">
    <name type="scientific">Sediminicoccus rosea</name>
    <dbReference type="NCBI Taxonomy" id="1225128"/>
    <lineage>
        <taxon>Bacteria</taxon>
        <taxon>Pseudomonadati</taxon>
        <taxon>Pseudomonadota</taxon>
        <taxon>Alphaproteobacteria</taxon>
        <taxon>Acetobacterales</taxon>
        <taxon>Roseomonadaceae</taxon>
        <taxon>Sediminicoccus</taxon>
    </lineage>
</organism>
<evidence type="ECO:0000313" key="3">
    <source>
        <dbReference type="EMBL" id="WPB84239.1"/>
    </source>
</evidence>